<protein>
    <submittedName>
        <fullName evidence="1">N-acetyltransferase</fullName>
    </submittedName>
</protein>
<name>A0A964T1J1_9HYPH</name>
<accession>A0A964T1J1</accession>
<dbReference type="PANTHER" id="PTHR47017">
    <property type="entry name" value="ACYL-COA"/>
    <property type="match status" value="1"/>
</dbReference>
<evidence type="ECO:0000313" key="2">
    <source>
        <dbReference type="Proteomes" id="UP000773614"/>
    </source>
</evidence>
<dbReference type="RefSeq" id="WP_161139014.1">
    <property type="nucleotide sequence ID" value="NZ_SPKJ01000005.1"/>
</dbReference>
<dbReference type="InterPro" id="IPR016181">
    <property type="entry name" value="Acyl_CoA_acyltransferase"/>
</dbReference>
<reference evidence="1" key="1">
    <citation type="submission" date="2019-03" db="EMBL/GenBank/DDBJ databases">
        <title>Afifella sp. nov., isolated from activated sludge.</title>
        <authorList>
            <person name="Li Q."/>
            <person name="Liu Y."/>
        </authorList>
    </citation>
    <scope>NUCLEOTIDE SEQUENCE</scope>
    <source>
        <strain evidence="1">L72</strain>
    </source>
</reference>
<dbReference type="Pfam" id="PF04339">
    <property type="entry name" value="FemAB_like"/>
    <property type="match status" value="1"/>
</dbReference>
<proteinExistence type="predicted"/>
<comment type="caution">
    <text evidence="1">The sequence shown here is derived from an EMBL/GenBank/DDBJ whole genome shotgun (WGS) entry which is preliminary data.</text>
</comment>
<dbReference type="InterPro" id="IPR007434">
    <property type="entry name" value="FemAB-like"/>
</dbReference>
<gene>
    <name evidence="1" type="ORF">E4O86_02895</name>
</gene>
<dbReference type="AlphaFoldDB" id="A0A964T1J1"/>
<dbReference type="PANTHER" id="PTHR47017:SF1">
    <property type="entry name" value="ACYL-COA"/>
    <property type="match status" value="1"/>
</dbReference>
<dbReference type="Gene3D" id="3.40.630.30">
    <property type="match status" value="1"/>
</dbReference>
<organism evidence="1 2">
    <name type="scientific">Propylenella binzhouense</name>
    <dbReference type="NCBI Taxonomy" id="2555902"/>
    <lineage>
        <taxon>Bacteria</taxon>
        <taxon>Pseudomonadati</taxon>
        <taxon>Pseudomonadota</taxon>
        <taxon>Alphaproteobacteria</taxon>
        <taxon>Hyphomicrobiales</taxon>
        <taxon>Propylenellaceae</taxon>
        <taxon>Propylenella</taxon>
    </lineage>
</organism>
<dbReference type="SUPFAM" id="SSF55729">
    <property type="entry name" value="Acyl-CoA N-acyltransferases (Nat)"/>
    <property type="match status" value="1"/>
</dbReference>
<dbReference type="EMBL" id="SPKJ01000005">
    <property type="protein sequence ID" value="MYZ46666.1"/>
    <property type="molecule type" value="Genomic_DNA"/>
</dbReference>
<evidence type="ECO:0000313" key="1">
    <source>
        <dbReference type="EMBL" id="MYZ46666.1"/>
    </source>
</evidence>
<dbReference type="Proteomes" id="UP000773614">
    <property type="component" value="Unassembled WGS sequence"/>
</dbReference>
<sequence>MTGCGGADAGVTIRVAGALKDVARAAWDACANPPASSTAAAPADPDRQRFNPFLTWDFLQALEEAGCVSPRTGWTPRHLVLEGEAGGIAAVMPCYVKTHSQGEYVFDYGWADAFERAGGRYYPKLQVSVPFTPVPGRRFLVRSGEDEAARQAQLAAAMAELVRRNDLSSAHLTFLTEAEWKLAGSLGFLQRIDQQFHWSDEGYGDFEGFLAALASRKRKALRKERREALCDGITVEWVTGSAITEAHWDAFFAFYMDTGSRKWGRPYLNRRFFSLVGERMADRILLVLARRNGRYVAGALNFIGSDTLYGRYWGCTEEHPFLHFELCYYQAIDYALAHGLQRVEAGAQGAHKLARGYLPATTYSAHYIAHAGLRRAVANYLESERQEVAVHGEILAEHAPFRRGERLDAGEPT</sequence>
<dbReference type="OrthoDB" id="9776898at2"/>
<keyword evidence="2" id="KW-1185">Reference proteome</keyword>